<organism evidence="6 7">
    <name type="scientific">Symbiochloris irregularis</name>
    <dbReference type="NCBI Taxonomy" id="706552"/>
    <lineage>
        <taxon>Eukaryota</taxon>
        <taxon>Viridiplantae</taxon>
        <taxon>Chlorophyta</taxon>
        <taxon>core chlorophytes</taxon>
        <taxon>Trebouxiophyceae</taxon>
        <taxon>Trebouxiales</taxon>
        <taxon>Trebouxiaceae</taxon>
        <taxon>Symbiochloris</taxon>
    </lineage>
</organism>
<dbReference type="CDD" id="cd01856">
    <property type="entry name" value="YlqF"/>
    <property type="match status" value="1"/>
</dbReference>
<sequence length="307" mass="33452">MLAQSAMQDELESLSGLAAPRIVQWYPGHIAKAERQLREQLGMVDLILEVIDARIPISSRHPSLAKWTHGKPRVLVVNRADMVSEKDRSRWNAQLAESDQSVVWTNGVSGTGVGQLIKVAAHLGEGLNAARANRGLKARAVRACVVGFPNVGKSALINRLLGRRLADSAAKPGVTRSLRWMRVGGALDLLDAPGIIPPAFDNQLAAQHLAMCNDIGEAAYVDSLVASALVQHLQRQQHTSNRSPLAILQKRYSWNPASHPSGEDCVRHIADSLFQGDLEKAGQRLLKDFRTGVLGRIALEHPEGRSR</sequence>
<dbReference type="InterPro" id="IPR027417">
    <property type="entry name" value="P-loop_NTPase"/>
</dbReference>
<evidence type="ECO:0000313" key="7">
    <source>
        <dbReference type="Proteomes" id="UP001465755"/>
    </source>
</evidence>
<name>A0AAW1PZ35_9CHLO</name>
<dbReference type="Gene3D" id="3.40.50.300">
    <property type="entry name" value="P-loop containing nucleotide triphosphate hydrolases"/>
    <property type="match status" value="1"/>
</dbReference>
<dbReference type="GO" id="GO:0005525">
    <property type="term" value="F:GTP binding"/>
    <property type="evidence" value="ECO:0007669"/>
    <property type="project" value="UniProtKB-KW"/>
</dbReference>
<dbReference type="SUPFAM" id="SSF52540">
    <property type="entry name" value="P-loop containing nucleoside triphosphate hydrolases"/>
    <property type="match status" value="1"/>
</dbReference>
<dbReference type="PANTHER" id="PTHR45782">
    <property type="entry name" value="MITOCHONDRIAL RIBOSOME-ASSOCIATED GTPASE 1"/>
    <property type="match status" value="1"/>
</dbReference>
<dbReference type="PANTHER" id="PTHR45782:SF5">
    <property type="entry name" value="DAR GTPASE 3, CHLOROPLASTIC"/>
    <property type="match status" value="1"/>
</dbReference>
<dbReference type="InterPro" id="IPR023179">
    <property type="entry name" value="GTP-bd_ortho_bundle_sf"/>
</dbReference>
<comment type="subcellular location">
    <subcellularLocation>
        <location evidence="3">Mitochondrion inner membrane</location>
        <topology evidence="3">Peripheral membrane protein</topology>
    </subcellularLocation>
</comment>
<protein>
    <recommendedName>
        <fullName evidence="3">Mitochondrial GTPase 1</fullName>
    </recommendedName>
</protein>
<dbReference type="Proteomes" id="UP001465755">
    <property type="component" value="Unassembled WGS sequence"/>
</dbReference>
<dbReference type="InterPro" id="IPR016478">
    <property type="entry name" value="GTPase_MTG1"/>
</dbReference>
<dbReference type="PRINTS" id="PR00326">
    <property type="entry name" value="GTP1OBG"/>
</dbReference>
<evidence type="ECO:0000256" key="3">
    <source>
        <dbReference type="PIRNR" id="PIRNR006230"/>
    </source>
</evidence>
<dbReference type="InterPro" id="IPR019991">
    <property type="entry name" value="GTP-bd_ribosome_bgen"/>
</dbReference>
<evidence type="ECO:0000256" key="1">
    <source>
        <dbReference type="ARBA" id="ARBA00022741"/>
    </source>
</evidence>
<dbReference type="AlphaFoldDB" id="A0AAW1PZ35"/>
<keyword evidence="3" id="KW-0496">Mitochondrion</keyword>
<accession>A0AAW1PZ35</accession>
<evidence type="ECO:0000313" key="6">
    <source>
        <dbReference type="EMBL" id="KAK9813473.1"/>
    </source>
</evidence>
<dbReference type="PIRSF" id="PIRSF006230">
    <property type="entry name" value="MG442"/>
    <property type="match status" value="1"/>
</dbReference>
<dbReference type="GO" id="GO:0003924">
    <property type="term" value="F:GTPase activity"/>
    <property type="evidence" value="ECO:0007669"/>
    <property type="project" value="TreeGrafter"/>
</dbReference>
<dbReference type="NCBIfam" id="TIGR03596">
    <property type="entry name" value="GTPase_YlqF"/>
    <property type="match status" value="1"/>
</dbReference>
<gene>
    <name evidence="6" type="ORF">WJX73_000999</name>
</gene>
<dbReference type="Gene3D" id="1.10.1580.10">
    <property type="match status" value="1"/>
</dbReference>
<dbReference type="EMBL" id="JALJOQ010000004">
    <property type="protein sequence ID" value="KAK9813473.1"/>
    <property type="molecule type" value="Genomic_DNA"/>
</dbReference>
<reference evidence="6 7" key="1">
    <citation type="journal article" date="2024" name="Nat. Commun.">
        <title>Phylogenomics reveals the evolutionary origins of lichenization in chlorophyte algae.</title>
        <authorList>
            <person name="Puginier C."/>
            <person name="Libourel C."/>
            <person name="Otte J."/>
            <person name="Skaloud P."/>
            <person name="Haon M."/>
            <person name="Grisel S."/>
            <person name="Petersen M."/>
            <person name="Berrin J.G."/>
            <person name="Delaux P.M."/>
            <person name="Dal Grande F."/>
            <person name="Keller J."/>
        </authorList>
    </citation>
    <scope>NUCLEOTIDE SEQUENCE [LARGE SCALE GENOMIC DNA]</scope>
    <source>
        <strain evidence="6 7">SAG 2036</strain>
    </source>
</reference>
<proteinExistence type="inferred from homology"/>
<dbReference type="Pfam" id="PF01926">
    <property type="entry name" value="MMR_HSR1"/>
    <property type="match status" value="1"/>
</dbReference>
<keyword evidence="2 3" id="KW-0342">GTP-binding</keyword>
<evidence type="ECO:0000256" key="4">
    <source>
        <dbReference type="PIRSR" id="PIRSR006230-1"/>
    </source>
</evidence>
<evidence type="ECO:0000256" key="2">
    <source>
        <dbReference type="ARBA" id="ARBA00023134"/>
    </source>
</evidence>
<keyword evidence="1 3" id="KW-0547">Nucleotide-binding</keyword>
<feature type="domain" description="G" evidence="5">
    <location>
        <begin position="143"/>
        <end position="210"/>
    </location>
</feature>
<keyword evidence="7" id="KW-1185">Reference proteome</keyword>
<dbReference type="GO" id="GO:0032543">
    <property type="term" value="P:mitochondrial translation"/>
    <property type="evidence" value="ECO:0007669"/>
    <property type="project" value="TreeGrafter"/>
</dbReference>
<comment type="similarity">
    <text evidence="3">Belongs to the TRAFAC class YlqF/YawG GTPase family. MTG1 subfamily.</text>
</comment>
<feature type="binding site" evidence="4">
    <location>
        <position position="194"/>
    </location>
    <ligand>
        <name>GTP</name>
        <dbReference type="ChEBI" id="CHEBI:37565"/>
    </ligand>
</feature>
<dbReference type="GO" id="GO:0005743">
    <property type="term" value="C:mitochondrial inner membrane"/>
    <property type="evidence" value="ECO:0007669"/>
    <property type="project" value="UniProtKB-SubCell"/>
</dbReference>
<dbReference type="InterPro" id="IPR006073">
    <property type="entry name" value="GTP-bd"/>
</dbReference>
<feature type="binding site" evidence="4">
    <location>
        <begin position="78"/>
        <end position="81"/>
    </location>
    <ligand>
        <name>GTP</name>
        <dbReference type="ChEBI" id="CHEBI:37565"/>
    </ligand>
</feature>
<evidence type="ECO:0000259" key="5">
    <source>
        <dbReference type="Pfam" id="PF01926"/>
    </source>
</evidence>
<comment type="caution">
    <text evidence="6">The sequence shown here is derived from an EMBL/GenBank/DDBJ whole genome shotgun (WGS) entry which is preliminary data.</text>
</comment>